<accession>A0ABN2UTA1</accession>
<gene>
    <name evidence="2" type="ORF">GCM10009839_51770</name>
</gene>
<keyword evidence="1" id="KW-0472">Membrane</keyword>
<evidence type="ECO:0000256" key="1">
    <source>
        <dbReference type="SAM" id="Phobius"/>
    </source>
</evidence>
<dbReference type="RefSeq" id="WP_344668248.1">
    <property type="nucleotide sequence ID" value="NZ_BAAAQN010000033.1"/>
</dbReference>
<keyword evidence="1" id="KW-0812">Transmembrane</keyword>
<name>A0ABN2UTA1_9ACTN</name>
<feature type="transmembrane region" description="Helical" evidence="1">
    <location>
        <begin position="62"/>
        <end position="84"/>
    </location>
</feature>
<dbReference type="EMBL" id="BAAAQN010000033">
    <property type="protein sequence ID" value="GAA2042594.1"/>
    <property type="molecule type" value="Genomic_DNA"/>
</dbReference>
<evidence type="ECO:0000313" key="3">
    <source>
        <dbReference type="Proteomes" id="UP001500751"/>
    </source>
</evidence>
<keyword evidence="1" id="KW-1133">Transmembrane helix</keyword>
<evidence type="ECO:0008006" key="4">
    <source>
        <dbReference type="Google" id="ProtNLM"/>
    </source>
</evidence>
<feature type="transmembrane region" description="Helical" evidence="1">
    <location>
        <begin position="96"/>
        <end position="114"/>
    </location>
</feature>
<evidence type="ECO:0000313" key="2">
    <source>
        <dbReference type="EMBL" id="GAA2042594.1"/>
    </source>
</evidence>
<organism evidence="2 3">
    <name type="scientific">Catenulispora yoronensis</name>
    <dbReference type="NCBI Taxonomy" id="450799"/>
    <lineage>
        <taxon>Bacteria</taxon>
        <taxon>Bacillati</taxon>
        <taxon>Actinomycetota</taxon>
        <taxon>Actinomycetes</taxon>
        <taxon>Catenulisporales</taxon>
        <taxon>Catenulisporaceae</taxon>
        <taxon>Catenulispora</taxon>
    </lineage>
</organism>
<keyword evidence="3" id="KW-1185">Reference proteome</keyword>
<protein>
    <recommendedName>
        <fullName evidence="4">Integral membrane protein</fullName>
    </recommendedName>
</protein>
<reference evidence="2 3" key="1">
    <citation type="journal article" date="2019" name="Int. J. Syst. Evol. Microbiol.">
        <title>The Global Catalogue of Microorganisms (GCM) 10K type strain sequencing project: providing services to taxonomists for standard genome sequencing and annotation.</title>
        <authorList>
            <consortium name="The Broad Institute Genomics Platform"/>
            <consortium name="The Broad Institute Genome Sequencing Center for Infectious Disease"/>
            <person name="Wu L."/>
            <person name="Ma J."/>
        </authorList>
    </citation>
    <scope>NUCLEOTIDE SEQUENCE [LARGE SCALE GENOMIC DNA]</scope>
    <source>
        <strain evidence="2 3">JCM 16014</strain>
    </source>
</reference>
<sequence length="185" mass="19488">MASDLTEAMIVNAAVWGSVLGTDLGPARKVGTMRIVRPLVVAAVIVPLFVKKPDLKGTSLEMQIAGILLGMLCGLAAVALMTVYRSPQTGKPVSRAGWSYAALWTVVIGARAVFSYGNSHWWPTQLVHWGISHKVSVADLTDALVFMAIAMLVTRTLGIWARAASLGPSPSVGARGSEAYSVGVN</sequence>
<dbReference type="Proteomes" id="UP001500751">
    <property type="component" value="Unassembled WGS sequence"/>
</dbReference>
<comment type="caution">
    <text evidence="2">The sequence shown here is derived from an EMBL/GenBank/DDBJ whole genome shotgun (WGS) entry which is preliminary data.</text>
</comment>
<feature type="transmembrane region" description="Helical" evidence="1">
    <location>
        <begin position="143"/>
        <end position="161"/>
    </location>
</feature>
<proteinExistence type="predicted"/>